<keyword evidence="1" id="KW-0175">Coiled coil</keyword>
<gene>
    <name evidence="3" type="ORF">Ahy_A05g021749</name>
</gene>
<evidence type="ECO:0000313" key="3">
    <source>
        <dbReference type="EMBL" id="RYR55917.1"/>
    </source>
</evidence>
<dbReference type="PANTHER" id="PTHR33883">
    <property type="entry name" value="WPP DOMAIN-ASSOCIATED PROTEIN"/>
    <property type="match status" value="1"/>
</dbReference>
<dbReference type="InterPro" id="IPR037490">
    <property type="entry name" value="WAP"/>
</dbReference>
<feature type="region of interest" description="Disordered" evidence="2">
    <location>
        <begin position="216"/>
        <end position="267"/>
    </location>
</feature>
<feature type="coiled-coil region" evidence="1">
    <location>
        <begin position="18"/>
        <end position="45"/>
    </location>
</feature>
<name>A0A445CYA6_ARAHY</name>
<reference evidence="3 4" key="1">
    <citation type="submission" date="2019-01" db="EMBL/GenBank/DDBJ databases">
        <title>Sequencing of cultivated peanut Arachis hypogaea provides insights into genome evolution and oil improvement.</title>
        <authorList>
            <person name="Chen X."/>
        </authorList>
    </citation>
    <scope>NUCLEOTIDE SEQUENCE [LARGE SCALE GENOMIC DNA]</scope>
    <source>
        <strain evidence="4">cv. Fuhuasheng</strain>
        <tissue evidence="3">Leaves</tissue>
    </source>
</reference>
<accession>A0A445CYA6</accession>
<comment type="caution">
    <text evidence="3">The sequence shown here is derived from an EMBL/GenBank/DDBJ whole genome shotgun (WGS) entry which is preliminary data.</text>
</comment>
<evidence type="ECO:0000256" key="2">
    <source>
        <dbReference type="SAM" id="MobiDB-lite"/>
    </source>
</evidence>
<feature type="compositionally biased region" description="Basic and acidic residues" evidence="2">
    <location>
        <begin position="283"/>
        <end position="292"/>
    </location>
</feature>
<dbReference type="EMBL" id="SDMP01000005">
    <property type="protein sequence ID" value="RYR55917.1"/>
    <property type="molecule type" value="Genomic_DNA"/>
</dbReference>
<dbReference type="PANTHER" id="PTHR33883:SF7">
    <property type="entry name" value="OS04G0521600 PROTEIN"/>
    <property type="match status" value="1"/>
</dbReference>
<proteinExistence type="predicted"/>
<sequence>MHLWPSKNLRDSFKLSYIKRLEWNHHRMQQQKQQQKQKLLDDEDQQQVQVEVEVEGDSASQNDGVSFASMCQDLILLLSCCYCCFCCGDLFFSFCIVCFVDYSLQLPYGVHVLEEMDEIVGHIEGRYDVSLADSTMMWIVQYGMNKAQERMKTKTGVIERLNEISKFYELAVMQLEGCLNIVKAGTENKSLESNHEEVLEELREIKDRLQGRLEESELAISEKDRELTELKERGPMSPSSGPGTGTATSPTYENDQTTRNKHSKGDVQELRTCMDQHMQNMKQRVETKHGKSGEASQSGIDRKKIEEMGSDIGILKQTMDLAFTKMQSALVLCEMRPKERQWKLAIEKDVMSILIRSFLREFQENADAKERKKEDQVLKHWQEHYWPQMMNEVTCLQYELANLNETCAEDSDCSALSSPTKASQDEGCFEKPRSPKKVDEAKPPKVEENEDGSNIVAKLIKSHESIIRRTKEEMKLSKLGLAQDKKASSSKIRRERLKERIRAVIERLDNLTDRNDEMSESFRESKTLPRRRLSEIYETDIDNKDTDHWGSTWENEIGVFNAGKGQLLTTEKRYNTMARSKAQGIHGSVGKGMVEEFNSISYSSAIEMLIQESVFKCYLINQWNEYTEENIIERKISDDIIRVLFSEVAKDISSNPEFALTKCQCGKAEEYGVQVQRSTCSNQEDEIECTIREDICSLMFRKNCEEFNTVMEGCNVDSTVREEIHWIVFAETLKIFADIASYASREKRDNNTSLVDQLQFIITESILKEDVSMVVFKAMLKEWKNEAENYYMENLIREQIHQFIMVETLIDAILLSMEVKSQGHYNISGDNYPTVMLNQVLATQGEENMTIVLLESLLRCFEAGETLLLCAQSEINEHSKQLDLGSEYGDLHEHEIFEDLITGEERTFFSLNSKVENVLQQLGISKALLRELGSNLGHRLSNSESFHHHTSSIEEEYLHPASSVFLPLLNLSRTFPEFEVMVSQNLQMMTVRLEKMKCCLDSVIELVDSLRNKQLLYQKAFIRRCQNLQDAEAEVDLLGDQVEELLTLLEQIYVTLALHAPTLQQYFEVSNILELIKAELIRGASQTLASVN</sequence>
<dbReference type="AlphaFoldDB" id="A0A445CYA6"/>
<feature type="region of interest" description="Disordered" evidence="2">
    <location>
        <begin position="411"/>
        <end position="450"/>
    </location>
</feature>
<evidence type="ECO:0000256" key="1">
    <source>
        <dbReference type="SAM" id="Coils"/>
    </source>
</evidence>
<dbReference type="Proteomes" id="UP000289738">
    <property type="component" value="Chromosome A05"/>
</dbReference>
<dbReference type="STRING" id="3818.A0A445CYA6"/>
<protein>
    <recommendedName>
        <fullName evidence="5">WPP domain-associated protein</fullName>
    </recommendedName>
</protein>
<feature type="coiled-coil region" evidence="1">
    <location>
        <begin position="494"/>
        <end position="521"/>
    </location>
</feature>
<feature type="compositionally biased region" description="Basic and acidic residues" evidence="2">
    <location>
        <begin position="216"/>
        <end position="234"/>
    </location>
</feature>
<feature type="compositionally biased region" description="Basic and acidic residues" evidence="2">
    <location>
        <begin position="428"/>
        <end position="447"/>
    </location>
</feature>
<evidence type="ECO:0000313" key="4">
    <source>
        <dbReference type="Proteomes" id="UP000289738"/>
    </source>
</evidence>
<evidence type="ECO:0008006" key="5">
    <source>
        <dbReference type="Google" id="ProtNLM"/>
    </source>
</evidence>
<feature type="compositionally biased region" description="Low complexity" evidence="2">
    <location>
        <begin position="235"/>
        <end position="251"/>
    </location>
</feature>
<organism evidence="3 4">
    <name type="scientific">Arachis hypogaea</name>
    <name type="common">Peanut</name>
    <dbReference type="NCBI Taxonomy" id="3818"/>
    <lineage>
        <taxon>Eukaryota</taxon>
        <taxon>Viridiplantae</taxon>
        <taxon>Streptophyta</taxon>
        <taxon>Embryophyta</taxon>
        <taxon>Tracheophyta</taxon>
        <taxon>Spermatophyta</taxon>
        <taxon>Magnoliopsida</taxon>
        <taxon>eudicotyledons</taxon>
        <taxon>Gunneridae</taxon>
        <taxon>Pentapetalae</taxon>
        <taxon>rosids</taxon>
        <taxon>fabids</taxon>
        <taxon>Fabales</taxon>
        <taxon>Fabaceae</taxon>
        <taxon>Papilionoideae</taxon>
        <taxon>50 kb inversion clade</taxon>
        <taxon>dalbergioids sensu lato</taxon>
        <taxon>Dalbergieae</taxon>
        <taxon>Pterocarpus clade</taxon>
        <taxon>Arachis</taxon>
    </lineage>
</organism>
<feature type="region of interest" description="Disordered" evidence="2">
    <location>
        <begin position="281"/>
        <end position="303"/>
    </location>
</feature>
<keyword evidence="4" id="KW-1185">Reference proteome</keyword>